<dbReference type="PANTHER" id="PTHR48081:SF8">
    <property type="entry name" value="ALPHA_BETA HYDROLASE FOLD-3 DOMAIN-CONTAINING PROTEIN-RELATED"/>
    <property type="match status" value="1"/>
</dbReference>
<organism evidence="4 5">
    <name type="scientific">Kordiimonas pumila</name>
    <dbReference type="NCBI Taxonomy" id="2161677"/>
    <lineage>
        <taxon>Bacteria</taxon>
        <taxon>Pseudomonadati</taxon>
        <taxon>Pseudomonadota</taxon>
        <taxon>Alphaproteobacteria</taxon>
        <taxon>Kordiimonadales</taxon>
        <taxon>Kordiimonadaceae</taxon>
        <taxon>Kordiimonas</taxon>
    </lineage>
</organism>
<dbReference type="Gene3D" id="3.40.50.1820">
    <property type="entry name" value="alpha/beta hydrolase"/>
    <property type="match status" value="1"/>
</dbReference>
<proteinExistence type="predicted"/>
<evidence type="ECO:0000256" key="1">
    <source>
        <dbReference type="ARBA" id="ARBA00022801"/>
    </source>
</evidence>
<reference evidence="5" key="1">
    <citation type="journal article" date="2019" name="Int. J. Syst. Evol. Microbiol.">
        <title>The Global Catalogue of Microorganisms (GCM) 10K type strain sequencing project: providing services to taxonomists for standard genome sequencing and annotation.</title>
        <authorList>
            <consortium name="The Broad Institute Genomics Platform"/>
            <consortium name="The Broad Institute Genome Sequencing Center for Infectious Disease"/>
            <person name="Wu L."/>
            <person name="Ma J."/>
        </authorList>
    </citation>
    <scope>NUCLEOTIDE SEQUENCE [LARGE SCALE GENOMIC DNA]</scope>
    <source>
        <strain evidence="5">KCTC 62164</strain>
    </source>
</reference>
<keyword evidence="2" id="KW-0732">Signal</keyword>
<evidence type="ECO:0000259" key="3">
    <source>
        <dbReference type="Pfam" id="PF07859"/>
    </source>
</evidence>
<name>A0ABV7D7J6_9PROT</name>
<dbReference type="SUPFAM" id="SSF53474">
    <property type="entry name" value="alpha/beta-Hydrolases"/>
    <property type="match status" value="1"/>
</dbReference>
<dbReference type="InterPro" id="IPR013094">
    <property type="entry name" value="AB_hydrolase_3"/>
</dbReference>
<evidence type="ECO:0000313" key="5">
    <source>
        <dbReference type="Proteomes" id="UP001595444"/>
    </source>
</evidence>
<evidence type="ECO:0000313" key="4">
    <source>
        <dbReference type="EMBL" id="MFC3052906.1"/>
    </source>
</evidence>
<dbReference type="RefSeq" id="WP_194213459.1">
    <property type="nucleotide sequence ID" value="NZ_CP061205.1"/>
</dbReference>
<dbReference type="Pfam" id="PF07859">
    <property type="entry name" value="Abhydrolase_3"/>
    <property type="match status" value="1"/>
</dbReference>
<keyword evidence="1 4" id="KW-0378">Hydrolase</keyword>
<feature type="domain" description="Alpha/beta hydrolase fold-3" evidence="3">
    <location>
        <begin position="175"/>
        <end position="382"/>
    </location>
</feature>
<dbReference type="GO" id="GO:0016787">
    <property type="term" value="F:hydrolase activity"/>
    <property type="evidence" value="ECO:0007669"/>
    <property type="project" value="UniProtKB-KW"/>
</dbReference>
<dbReference type="PROSITE" id="PS51257">
    <property type="entry name" value="PROKAR_LIPOPROTEIN"/>
    <property type="match status" value="1"/>
</dbReference>
<dbReference type="InterPro" id="IPR029058">
    <property type="entry name" value="AB_hydrolase_fold"/>
</dbReference>
<accession>A0ABV7D7J6</accession>
<dbReference type="PANTHER" id="PTHR48081">
    <property type="entry name" value="AB HYDROLASE SUPERFAMILY PROTEIN C4A8.06C"/>
    <property type="match status" value="1"/>
</dbReference>
<dbReference type="Proteomes" id="UP001595444">
    <property type="component" value="Unassembled WGS sequence"/>
</dbReference>
<dbReference type="EMBL" id="JBHRSL010000010">
    <property type="protein sequence ID" value="MFC3052906.1"/>
    <property type="molecule type" value="Genomic_DNA"/>
</dbReference>
<evidence type="ECO:0000256" key="2">
    <source>
        <dbReference type="SAM" id="SignalP"/>
    </source>
</evidence>
<dbReference type="InterPro" id="IPR050300">
    <property type="entry name" value="GDXG_lipolytic_enzyme"/>
</dbReference>
<keyword evidence="5" id="KW-1185">Reference proteome</keyword>
<comment type="caution">
    <text evidence="4">The sequence shown here is derived from an EMBL/GenBank/DDBJ whole genome shotgun (WGS) entry which is preliminary data.</text>
</comment>
<protein>
    <submittedName>
        <fullName evidence="4">Alpha/beta hydrolase</fullName>
    </submittedName>
</protein>
<gene>
    <name evidence="4" type="ORF">ACFOKA_13405</name>
</gene>
<feature type="signal peptide" evidence="2">
    <location>
        <begin position="1"/>
        <end position="23"/>
    </location>
</feature>
<sequence>MIYDKTISLVVATLLSFTLAACSDTENRGDQASQLVEQGMAPASGPLTKRTPTADEQKYVDFRTQPNSAFEALLTDPPVVIDGQTLHPKLQWEYEKDKKEPEKDRRASLIKTMNDEAAKNRLRGIVDIYWDITTKETPPMAAVYDMAIEGPDHTSLPIRIYVPDVDTGEEKLPVLVYYHGGGYLFGSIQALDGAVRLIATEAKVIAVSVDYRLAPENPYPAFSLDAQAAFNWTVDNIAEYGGDPNNVSVGGDSAGGFLSVSTTIRQLESGGQVPAAHLLYYPALDKNYEDYPSYDLFKKGFGLDEGFMLAATEMAFQNVDANDPLISMNKYAHMDKMPPSIIASAGFDPIRDHGKVFAEKVTSAGGGAVDYKNYPSLTHGFLEASGTIDDAEEACLETARKFGELVRR</sequence>
<feature type="chain" id="PRO_5046005428" evidence="2">
    <location>
        <begin position="24"/>
        <end position="408"/>
    </location>
</feature>